<name>A0A7S0H1B8_9EUKA</name>
<dbReference type="InterPro" id="IPR027417">
    <property type="entry name" value="P-loop_NTPase"/>
</dbReference>
<evidence type="ECO:0000256" key="1">
    <source>
        <dbReference type="ARBA" id="ARBA00022737"/>
    </source>
</evidence>
<dbReference type="Gene3D" id="2.60.40.150">
    <property type="entry name" value="C2 domain"/>
    <property type="match status" value="1"/>
</dbReference>
<evidence type="ECO:0000256" key="2">
    <source>
        <dbReference type="ARBA" id="ARBA00023043"/>
    </source>
</evidence>
<dbReference type="SUPFAM" id="SSF48403">
    <property type="entry name" value="Ankyrin repeat"/>
    <property type="match status" value="1"/>
</dbReference>
<dbReference type="InterPro" id="IPR002110">
    <property type="entry name" value="Ankyrin_rpt"/>
</dbReference>
<gene>
    <name evidence="6" type="ORF">LAMO00422_LOCUS18364</name>
</gene>
<sequence>MSSDDIEAFQRAARKGTLAEMVALMDGIDINSPDPRTGSTALHDAVQANSLPKVKALLKAGAIIDPEDNSGLTPLAIARAQKFRDVKRFLKKNYKGKLFIRVEDGKHVNWHRGAAKDRDIFIKVLHHNRTLRTQKVSAKTDPGWEKTFEININVAEDLEDKKDKHFRISIENNIETIAFCFVKVSKLRSEKAITRWYRMQSEYEESAGEVRVRMLYSRTIKDKDSLIGVWFNISEEDLMSVVESFAHWNRTRVMIVGKGRSGKSCVFNSLQGKAFNPDSDSTILAQVVQDLEITDYKQRGFDILKKRDKTGSAFTRTLASGIRRMSTSSKSPTFHHEVKLDGIGDPWQIVDGAGGPLSKNPSNVGTPVASDRNGLIGSDENKSVPVAESLQNLAQEEKMDEKDTKTRHKVASSRPQVDPSDYIPKRRTTFGYRSSVSGRYRASLSESYRKSASSLRSTKGTGSHTSTLKDIRPLELENELKNEGMMLNMWDFAGQEVFYTSHVVFLERNCVYLLVFSLEEFFASTERRTAAMDFIRFFLLSIKAYAHGATFIVVGTHRDTIEKRYGTGEKLAGKLRECDHALIKIVNQVFEGDFEGTEAICKWSYVDGKKKRVSLHFIPVNNMLGHLDKGIKYLLSRIKHAITQDEVANEEVPLRWTKVCDVLAGQKDNWMTFDGVAKIASDYGIETIREVKMMLAKFHQLGVVIYFNEDGLDQHVVLKPSFLIGYIRKIIYDKNIHFEVEEKKRALELGELWERFSAKGLLHQRVRKYLWKDVGKKRILDRRGKGAAERKFVLDLLRKFMLLADFSNEEHIAISMLPRAPESKIRRTSQKSISSNSSGVKPTLQVTATFSIQFEGFVPHSFFEMLICRLIQYLRSPQAKKDLKMQTASLQLNEKSLSLSESLIRFGDLHFCLIAPEPISKEEYSSHSKLSALSKPSATTDSPHMVELEEQKEKLEKKAATIVSRGRKFKPAGSIIVEVFSMSDESIGLVRKIMKDTAISICRWPFGNRLRFEVV</sequence>
<evidence type="ECO:0000313" key="6">
    <source>
        <dbReference type="EMBL" id="CAD8459411.1"/>
    </source>
</evidence>
<dbReference type="SUPFAM" id="SSF49562">
    <property type="entry name" value="C2 domain (Calcium/lipid-binding domain, CaLB)"/>
    <property type="match status" value="1"/>
</dbReference>
<dbReference type="Gene3D" id="1.25.40.20">
    <property type="entry name" value="Ankyrin repeat-containing domain"/>
    <property type="match status" value="1"/>
</dbReference>
<dbReference type="PANTHER" id="PTHR24201:SF17">
    <property type="entry name" value="ANKYRIN REPEAT DOMAIN-CONTAINING PROTEIN 10-LIKE ISOFORM X1"/>
    <property type="match status" value="1"/>
</dbReference>
<dbReference type="PROSITE" id="PS50088">
    <property type="entry name" value="ANK_REPEAT"/>
    <property type="match status" value="1"/>
</dbReference>
<feature type="repeat" description="ANK" evidence="3">
    <location>
        <begin position="37"/>
        <end position="69"/>
    </location>
</feature>
<dbReference type="InterPro" id="IPR036388">
    <property type="entry name" value="WH-like_DNA-bd_sf"/>
</dbReference>
<feature type="region of interest" description="Disordered" evidence="4">
    <location>
        <begin position="352"/>
        <end position="428"/>
    </location>
</feature>
<dbReference type="Pfam" id="PF16095">
    <property type="entry name" value="COR-A"/>
    <property type="match status" value="1"/>
</dbReference>
<evidence type="ECO:0000259" key="5">
    <source>
        <dbReference type="Pfam" id="PF16095"/>
    </source>
</evidence>
<dbReference type="AlphaFoldDB" id="A0A7S0H1B8"/>
<dbReference type="InterPro" id="IPR050776">
    <property type="entry name" value="Ank_Repeat/CDKN_Inhibitor"/>
</dbReference>
<dbReference type="PANTHER" id="PTHR24201">
    <property type="entry name" value="ANK_REP_REGION DOMAIN-CONTAINING PROTEIN"/>
    <property type="match status" value="1"/>
</dbReference>
<proteinExistence type="predicted"/>
<organism evidence="6">
    <name type="scientific">Amorphochlora amoebiformis</name>
    <dbReference type="NCBI Taxonomy" id="1561963"/>
    <lineage>
        <taxon>Eukaryota</taxon>
        <taxon>Sar</taxon>
        <taxon>Rhizaria</taxon>
        <taxon>Cercozoa</taxon>
        <taxon>Chlorarachniophyceae</taxon>
        <taxon>Amorphochlora</taxon>
    </lineage>
</organism>
<protein>
    <recommendedName>
        <fullName evidence="5">COR domain-containing protein</fullName>
    </recommendedName>
</protein>
<dbReference type="Gene3D" id="3.30.70.1390">
    <property type="entry name" value="ROC domain from the Parkinson's disease-associated leucine-rich repeat kinase 2"/>
    <property type="match status" value="1"/>
</dbReference>
<evidence type="ECO:0000256" key="4">
    <source>
        <dbReference type="SAM" id="MobiDB-lite"/>
    </source>
</evidence>
<feature type="domain" description="COR" evidence="5">
    <location>
        <begin position="653"/>
        <end position="770"/>
    </location>
</feature>
<reference evidence="6" key="1">
    <citation type="submission" date="2021-01" db="EMBL/GenBank/DDBJ databases">
        <authorList>
            <person name="Corre E."/>
            <person name="Pelletier E."/>
            <person name="Niang G."/>
            <person name="Scheremetjew M."/>
            <person name="Finn R."/>
            <person name="Kale V."/>
            <person name="Holt S."/>
            <person name="Cochrane G."/>
            <person name="Meng A."/>
            <person name="Brown T."/>
            <person name="Cohen L."/>
        </authorList>
    </citation>
    <scope>NUCLEOTIDE SEQUENCE</scope>
    <source>
        <strain evidence="6">CCMP2058</strain>
    </source>
</reference>
<dbReference type="Pfam" id="PF12796">
    <property type="entry name" value="Ank_2"/>
    <property type="match status" value="1"/>
</dbReference>
<dbReference type="Pfam" id="PF08477">
    <property type="entry name" value="Roc"/>
    <property type="match status" value="1"/>
</dbReference>
<dbReference type="Gene3D" id="1.10.10.10">
    <property type="entry name" value="Winged helix-like DNA-binding domain superfamily/Winged helix DNA-binding domain"/>
    <property type="match status" value="1"/>
</dbReference>
<dbReference type="InterPro" id="IPR035892">
    <property type="entry name" value="C2_domain_sf"/>
</dbReference>
<accession>A0A7S0H1B8</accession>
<dbReference type="Gene3D" id="3.40.50.300">
    <property type="entry name" value="P-loop containing nucleotide triphosphate hydrolases"/>
    <property type="match status" value="2"/>
</dbReference>
<dbReference type="InterPro" id="IPR036770">
    <property type="entry name" value="Ankyrin_rpt-contain_sf"/>
</dbReference>
<keyword evidence="1" id="KW-0677">Repeat</keyword>
<dbReference type="SUPFAM" id="SSF52540">
    <property type="entry name" value="P-loop containing nucleoside triphosphate hydrolases"/>
    <property type="match status" value="1"/>
</dbReference>
<dbReference type="InterPro" id="IPR032171">
    <property type="entry name" value="COR-A"/>
</dbReference>
<dbReference type="PROSITE" id="PS50297">
    <property type="entry name" value="ANK_REP_REGION"/>
    <property type="match status" value="1"/>
</dbReference>
<evidence type="ECO:0000256" key="3">
    <source>
        <dbReference type="PROSITE-ProRule" id="PRU00023"/>
    </source>
</evidence>
<keyword evidence="2 3" id="KW-0040">ANK repeat</keyword>
<dbReference type="EMBL" id="HBEM01026972">
    <property type="protein sequence ID" value="CAD8459411.1"/>
    <property type="molecule type" value="Transcribed_RNA"/>
</dbReference>
<feature type="compositionally biased region" description="Basic and acidic residues" evidence="4">
    <location>
        <begin position="395"/>
        <end position="404"/>
    </location>
</feature>